<keyword evidence="4" id="KW-0597">Phosphoprotein</keyword>
<evidence type="ECO:0000313" key="8">
    <source>
        <dbReference type="Proteomes" id="UP001589747"/>
    </source>
</evidence>
<dbReference type="Gene3D" id="3.40.50.2300">
    <property type="match status" value="1"/>
</dbReference>
<keyword evidence="1" id="KW-0805">Transcription regulation</keyword>
<dbReference type="PROSITE" id="PS50110">
    <property type="entry name" value="RESPONSE_REGULATORY"/>
    <property type="match status" value="1"/>
</dbReference>
<reference evidence="7 8" key="1">
    <citation type="submission" date="2024-09" db="EMBL/GenBank/DDBJ databases">
        <authorList>
            <person name="Sun Q."/>
            <person name="Mori K."/>
        </authorList>
    </citation>
    <scope>NUCLEOTIDE SEQUENCE [LARGE SCALE GENOMIC DNA]</scope>
    <source>
        <strain evidence="7 8">TISTR 2452</strain>
    </source>
</reference>
<gene>
    <name evidence="7" type="ORF">ACFFSY_22310</name>
</gene>
<dbReference type="InterPro" id="IPR018060">
    <property type="entry name" value="HTH_AraC"/>
</dbReference>
<dbReference type="PRINTS" id="PR00032">
    <property type="entry name" value="HTHARAC"/>
</dbReference>
<dbReference type="InterPro" id="IPR001789">
    <property type="entry name" value="Sig_transdc_resp-reg_receiver"/>
</dbReference>
<name>A0ABV5KW82_9BACL</name>
<dbReference type="SMART" id="SM00448">
    <property type="entry name" value="REC"/>
    <property type="match status" value="1"/>
</dbReference>
<evidence type="ECO:0000259" key="5">
    <source>
        <dbReference type="PROSITE" id="PS01124"/>
    </source>
</evidence>
<dbReference type="PROSITE" id="PS00041">
    <property type="entry name" value="HTH_ARAC_FAMILY_1"/>
    <property type="match status" value="1"/>
</dbReference>
<dbReference type="Proteomes" id="UP001589747">
    <property type="component" value="Unassembled WGS sequence"/>
</dbReference>
<dbReference type="SUPFAM" id="SSF52172">
    <property type="entry name" value="CheY-like"/>
    <property type="match status" value="1"/>
</dbReference>
<dbReference type="RefSeq" id="WP_377498210.1">
    <property type="nucleotide sequence ID" value="NZ_JBHMDO010000034.1"/>
</dbReference>
<dbReference type="Gene3D" id="1.10.10.60">
    <property type="entry name" value="Homeodomain-like"/>
    <property type="match status" value="2"/>
</dbReference>
<dbReference type="CDD" id="cd17536">
    <property type="entry name" value="REC_YesN-like"/>
    <property type="match status" value="1"/>
</dbReference>
<evidence type="ECO:0000256" key="3">
    <source>
        <dbReference type="ARBA" id="ARBA00023163"/>
    </source>
</evidence>
<dbReference type="PANTHER" id="PTHR43280">
    <property type="entry name" value="ARAC-FAMILY TRANSCRIPTIONAL REGULATOR"/>
    <property type="match status" value="1"/>
</dbReference>
<keyword evidence="3" id="KW-0804">Transcription</keyword>
<feature type="domain" description="Response regulatory" evidence="6">
    <location>
        <begin position="3"/>
        <end position="120"/>
    </location>
</feature>
<keyword evidence="8" id="KW-1185">Reference proteome</keyword>
<evidence type="ECO:0000313" key="7">
    <source>
        <dbReference type="EMBL" id="MFB9328678.1"/>
    </source>
</evidence>
<keyword evidence="2" id="KW-0238">DNA-binding</keyword>
<dbReference type="InterPro" id="IPR018062">
    <property type="entry name" value="HTH_AraC-typ_CS"/>
</dbReference>
<dbReference type="EMBL" id="JBHMDO010000034">
    <property type="protein sequence ID" value="MFB9328678.1"/>
    <property type="molecule type" value="Genomic_DNA"/>
</dbReference>
<dbReference type="PANTHER" id="PTHR43280:SF28">
    <property type="entry name" value="HTH-TYPE TRANSCRIPTIONAL ACTIVATOR RHAS"/>
    <property type="match status" value="1"/>
</dbReference>
<evidence type="ECO:0000256" key="1">
    <source>
        <dbReference type="ARBA" id="ARBA00023015"/>
    </source>
</evidence>
<proteinExistence type="predicted"/>
<dbReference type="SMART" id="SM00342">
    <property type="entry name" value="HTH_ARAC"/>
    <property type="match status" value="1"/>
</dbReference>
<dbReference type="Pfam" id="PF00072">
    <property type="entry name" value="Response_reg"/>
    <property type="match status" value="1"/>
</dbReference>
<comment type="caution">
    <text evidence="7">The sequence shown here is derived from an EMBL/GenBank/DDBJ whole genome shotgun (WGS) entry which is preliminary data.</text>
</comment>
<evidence type="ECO:0000256" key="2">
    <source>
        <dbReference type="ARBA" id="ARBA00023125"/>
    </source>
</evidence>
<organism evidence="7 8">
    <name type="scientific">Paenibacillus aurantiacus</name>
    <dbReference type="NCBI Taxonomy" id="1936118"/>
    <lineage>
        <taxon>Bacteria</taxon>
        <taxon>Bacillati</taxon>
        <taxon>Bacillota</taxon>
        <taxon>Bacilli</taxon>
        <taxon>Bacillales</taxon>
        <taxon>Paenibacillaceae</taxon>
        <taxon>Paenibacillus</taxon>
    </lineage>
</organism>
<dbReference type="InterPro" id="IPR009057">
    <property type="entry name" value="Homeodomain-like_sf"/>
</dbReference>
<dbReference type="Pfam" id="PF12833">
    <property type="entry name" value="HTH_18"/>
    <property type="match status" value="1"/>
</dbReference>
<dbReference type="SUPFAM" id="SSF46689">
    <property type="entry name" value="Homeodomain-like"/>
    <property type="match status" value="2"/>
</dbReference>
<accession>A0ABV5KW82</accession>
<dbReference type="PROSITE" id="PS01124">
    <property type="entry name" value="HTH_ARAC_FAMILY_2"/>
    <property type="match status" value="1"/>
</dbReference>
<sequence length="521" mass="59938">MYKLLIADDEALEREGLEMMTRRMMPDRFLYYHAENGRKAIQLAEEHRPDFIFMDIKMPGIQGLEAIREIRKRHPHTRIILVTAHDYFAYAKEAVSLGVKEYLLKPAKREELLDVLNRMIAEKEEETHKRGEELEIKEKLTRLLPLVENEVTLMLMMDSVHDTDASALAEMTAVHWEKGYVMVLVFPYREVSWEALQQVRKELHESFKAFAKAQLPCMVSPMVGNRIGVMVPADSQGAGFAQRVDSVQWGERFLDFIEMRFGWKPVIGIGPVRDGIDGLRCSYQAAVAAAADSRAAARIRHSEDMRQSGGGDDAYMLEEERRLLDALARQQREEARARFTHLLDLHMGTASDDLVRARNGVAALLVTASRQLGVPLPRNFLSTLAEAEDEGMLRQTAFDQLELILAAQSAEREHRQSHVVERAKHYVKQRYKSDISMEQTAESVNLSPYYFSKVFKQLTGENFIDYLTRYRIEEAKRLLGDEALSFKEICYEVGYRDPNYFSRIFKKTTGVTPTEYRQQLS</sequence>
<feature type="modified residue" description="4-aspartylphosphate" evidence="4">
    <location>
        <position position="55"/>
    </location>
</feature>
<dbReference type="Pfam" id="PF17853">
    <property type="entry name" value="GGDEF_2"/>
    <property type="match status" value="1"/>
</dbReference>
<dbReference type="InterPro" id="IPR011006">
    <property type="entry name" value="CheY-like_superfamily"/>
</dbReference>
<dbReference type="InterPro" id="IPR041522">
    <property type="entry name" value="CdaR_GGDEF"/>
</dbReference>
<protein>
    <submittedName>
        <fullName evidence="7">Response regulator</fullName>
    </submittedName>
</protein>
<evidence type="ECO:0000256" key="4">
    <source>
        <dbReference type="PROSITE-ProRule" id="PRU00169"/>
    </source>
</evidence>
<feature type="domain" description="HTH araC/xylS-type" evidence="5">
    <location>
        <begin position="421"/>
        <end position="519"/>
    </location>
</feature>
<dbReference type="InterPro" id="IPR020449">
    <property type="entry name" value="Tscrpt_reg_AraC-type_HTH"/>
</dbReference>
<evidence type="ECO:0000259" key="6">
    <source>
        <dbReference type="PROSITE" id="PS50110"/>
    </source>
</evidence>